<dbReference type="Proteomes" id="UP001601992">
    <property type="component" value="Unassembled WGS sequence"/>
</dbReference>
<organism evidence="2 3">
    <name type="scientific">Nocardia jiangxiensis</name>
    <dbReference type="NCBI Taxonomy" id="282685"/>
    <lineage>
        <taxon>Bacteria</taxon>
        <taxon>Bacillati</taxon>
        <taxon>Actinomycetota</taxon>
        <taxon>Actinomycetes</taxon>
        <taxon>Mycobacteriales</taxon>
        <taxon>Nocardiaceae</taxon>
        <taxon>Nocardia</taxon>
    </lineage>
</organism>
<dbReference type="RefSeq" id="WP_387402474.1">
    <property type="nucleotide sequence ID" value="NZ_JBIAQY010000001.1"/>
</dbReference>
<name>A0ABW6RRV5_9NOCA</name>
<comment type="caution">
    <text evidence="2">The sequence shown here is derived from an EMBL/GenBank/DDBJ whole genome shotgun (WGS) entry which is preliminary data.</text>
</comment>
<evidence type="ECO:0000313" key="3">
    <source>
        <dbReference type="Proteomes" id="UP001601992"/>
    </source>
</evidence>
<protein>
    <submittedName>
        <fullName evidence="2">YbaB/EbfC family nucleoid-associated protein</fullName>
    </submittedName>
</protein>
<feature type="compositionally biased region" description="Low complexity" evidence="1">
    <location>
        <begin position="177"/>
        <end position="195"/>
    </location>
</feature>
<dbReference type="Gene3D" id="3.30.1310.10">
    <property type="entry name" value="Nucleoid-associated protein YbaB-like domain"/>
    <property type="match status" value="1"/>
</dbReference>
<dbReference type="InterPro" id="IPR036894">
    <property type="entry name" value="YbaB-like_sf"/>
</dbReference>
<gene>
    <name evidence="2" type="ORF">ACFYXQ_03040</name>
</gene>
<dbReference type="InterPro" id="IPR004401">
    <property type="entry name" value="YbaB/EbfC"/>
</dbReference>
<feature type="compositionally biased region" description="Basic and acidic residues" evidence="1">
    <location>
        <begin position="136"/>
        <end position="160"/>
    </location>
</feature>
<feature type="region of interest" description="Disordered" evidence="1">
    <location>
        <begin position="119"/>
        <end position="218"/>
    </location>
</feature>
<keyword evidence="3" id="KW-1185">Reference proteome</keyword>
<reference evidence="2 3" key="1">
    <citation type="submission" date="2024-10" db="EMBL/GenBank/DDBJ databases">
        <title>The Natural Products Discovery Center: Release of the First 8490 Sequenced Strains for Exploring Actinobacteria Biosynthetic Diversity.</title>
        <authorList>
            <person name="Kalkreuter E."/>
            <person name="Kautsar S.A."/>
            <person name="Yang D."/>
            <person name="Bader C.D."/>
            <person name="Teijaro C.N."/>
            <person name="Fluegel L."/>
            <person name="Davis C.M."/>
            <person name="Simpson J.R."/>
            <person name="Lauterbach L."/>
            <person name="Steele A.D."/>
            <person name="Gui C."/>
            <person name="Meng S."/>
            <person name="Li G."/>
            <person name="Viehrig K."/>
            <person name="Ye F."/>
            <person name="Su P."/>
            <person name="Kiefer A.F."/>
            <person name="Nichols A."/>
            <person name="Cepeda A.J."/>
            <person name="Yan W."/>
            <person name="Fan B."/>
            <person name="Jiang Y."/>
            <person name="Adhikari A."/>
            <person name="Zheng C.-J."/>
            <person name="Schuster L."/>
            <person name="Cowan T.M."/>
            <person name="Smanski M.J."/>
            <person name="Chevrette M.G."/>
            <person name="De Carvalho L.P.S."/>
            <person name="Shen B."/>
        </authorList>
    </citation>
    <scope>NUCLEOTIDE SEQUENCE [LARGE SCALE GENOMIC DNA]</scope>
    <source>
        <strain evidence="2 3">NPDC002593</strain>
    </source>
</reference>
<accession>A0ABW6RRV5</accession>
<evidence type="ECO:0000313" key="2">
    <source>
        <dbReference type="EMBL" id="MFF3566739.1"/>
    </source>
</evidence>
<dbReference type="EMBL" id="JBIAQY010000001">
    <property type="protein sequence ID" value="MFF3566739.1"/>
    <property type="molecule type" value="Genomic_DNA"/>
</dbReference>
<sequence length="218" mass="22996">MANEFAKAQLADVRAAFQDQLALIADLQFRRTQLTATGTARGKRVTVTVNADGTVIETKFSGNVSDLGYAEIARAVTAAAQQAAAELARKSSELMEPLQEIRGRFPKVHEIVEGMADLSAQRPVAPEVSLAPPNSPERRSAEDSPFENAEHAPRHSDKGVTESGWSPVKSPAAHAQSASATGPGAPEPGPAVETPSAGFSEMEEIVPEQRGGVTESGW</sequence>
<proteinExistence type="predicted"/>
<dbReference type="Pfam" id="PF02575">
    <property type="entry name" value="YbaB_DNA_bd"/>
    <property type="match status" value="1"/>
</dbReference>
<evidence type="ECO:0000256" key="1">
    <source>
        <dbReference type="SAM" id="MobiDB-lite"/>
    </source>
</evidence>
<dbReference type="SUPFAM" id="SSF82607">
    <property type="entry name" value="YbaB-like"/>
    <property type="match status" value="1"/>
</dbReference>